<evidence type="ECO:0000313" key="2">
    <source>
        <dbReference type="EMBL" id="AAM93732.1"/>
    </source>
</evidence>
<name>Q8LNQ6_ORYSJ</name>
<dbReference type="Proteomes" id="UP000000763">
    <property type="component" value="Chromosome 10"/>
</dbReference>
<organism evidence="2 3">
    <name type="scientific">Oryza sativa subsp. japonica</name>
    <name type="common">Rice</name>
    <dbReference type="NCBI Taxonomy" id="39947"/>
    <lineage>
        <taxon>Eukaryota</taxon>
        <taxon>Viridiplantae</taxon>
        <taxon>Streptophyta</taxon>
        <taxon>Embryophyta</taxon>
        <taxon>Tracheophyta</taxon>
        <taxon>Spermatophyta</taxon>
        <taxon>Magnoliopsida</taxon>
        <taxon>Liliopsida</taxon>
        <taxon>Poales</taxon>
        <taxon>Poaceae</taxon>
        <taxon>BOP clade</taxon>
        <taxon>Oryzoideae</taxon>
        <taxon>Oryzeae</taxon>
        <taxon>Oryzinae</taxon>
        <taxon>Oryza</taxon>
        <taxon>Oryza sativa</taxon>
    </lineage>
</organism>
<sequence length="177" mass="18927">MGRRAARASTDRSHRHRRRGGQNRRLGGPEGAADRGQLDPVAAEVVPTWRLRGCHAGRREVDDDVGRNGRLTAAASDCGGGNRRREKGETATVRRETDSGELEHLRDSGNPLLASDWAELRRARPATSGRYGARAATAASTQREAATGGNVGLETDLGRSRRELALGARGQNGDRGG</sequence>
<feature type="compositionally biased region" description="Basic and acidic residues" evidence="1">
    <location>
        <begin position="57"/>
        <end position="67"/>
    </location>
</feature>
<proteinExistence type="predicted"/>
<dbReference type="AlphaFoldDB" id="Q8LNQ6"/>
<feature type="region of interest" description="Disordered" evidence="1">
    <location>
        <begin position="1"/>
        <end position="41"/>
    </location>
</feature>
<evidence type="ECO:0000313" key="3">
    <source>
        <dbReference type="Proteomes" id="UP000000763"/>
    </source>
</evidence>
<reference evidence="3" key="2">
    <citation type="journal article" date="2008" name="Nucleic Acids Res.">
        <title>The rice annotation project database (RAP-DB): 2008 update.</title>
        <authorList>
            <consortium name="The rice annotation project (RAP)"/>
        </authorList>
    </citation>
    <scope>GENOME REANNOTATION</scope>
    <source>
        <strain evidence="3">cv. Nipponbare</strain>
    </source>
</reference>
<dbReference type="EMBL" id="AC068951">
    <property type="protein sequence ID" value="AAM93732.1"/>
    <property type="molecule type" value="Genomic_DNA"/>
</dbReference>
<feature type="compositionally biased region" description="Basic and acidic residues" evidence="1">
    <location>
        <begin position="86"/>
        <end position="107"/>
    </location>
</feature>
<feature type="compositionally biased region" description="Basic residues" evidence="1">
    <location>
        <begin position="13"/>
        <end position="22"/>
    </location>
</feature>
<protein>
    <recommendedName>
        <fullName evidence="4">Epstein-Barr virus EBNA-1-like protein</fullName>
    </recommendedName>
</protein>
<gene>
    <name evidence="2" type="primary">OSJNBa0042E19.29</name>
</gene>
<evidence type="ECO:0000256" key="1">
    <source>
        <dbReference type="SAM" id="MobiDB-lite"/>
    </source>
</evidence>
<reference evidence="3" key="1">
    <citation type="journal article" date="2005" name="Nature">
        <title>The map-based sequence of the rice genome.</title>
        <authorList>
            <consortium name="International rice genome sequencing project (IRGSP)"/>
            <person name="Matsumoto T."/>
            <person name="Wu J."/>
            <person name="Kanamori H."/>
            <person name="Katayose Y."/>
            <person name="Fujisawa M."/>
            <person name="Namiki N."/>
            <person name="Mizuno H."/>
            <person name="Yamamoto K."/>
            <person name="Antonio B.A."/>
            <person name="Baba T."/>
            <person name="Sakata K."/>
            <person name="Nagamura Y."/>
            <person name="Aoki H."/>
            <person name="Arikawa K."/>
            <person name="Arita K."/>
            <person name="Bito T."/>
            <person name="Chiden Y."/>
            <person name="Fujitsuka N."/>
            <person name="Fukunaka R."/>
            <person name="Hamada M."/>
            <person name="Harada C."/>
            <person name="Hayashi A."/>
            <person name="Hijishita S."/>
            <person name="Honda M."/>
            <person name="Hosokawa S."/>
            <person name="Ichikawa Y."/>
            <person name="Idonuma A."/>
            <person name="Iijima M."/>
            <person name="Ikeda M."/>
            <person name="Ikeno M."/>
            <person name="Ito K."/>
            <person name="Ito S."/>
            <person name="Ito T."/>
            <person name="Ito Y."/>
            <person name="Ito Y."/>
            <person name="Iwabuchi A."/>
            <person name="Kamiya K."/>
            <person name="Karasawa W."/>
            <person name="Kurita K."/>
            <person name="Katagiri S."/>
            <person name="Kikuta A."/>
            <person name="Kobayashi H."/>
            <person name="Kobayashi N."/>
            <person name="Machita K."/>
            <person name="Maehara T."/>
            <person name="Masukawa M."/>
            <person name="Mizubayashi T."/>
            <person name="Mukai Y."/>
            <person name="Nagasaki H."/>
            <person name="Nagata Y."/>
            <person name="Naito S."/>
            <person name="Nakashima M."/>
            <person name="Nakama Y."/>
            <person name="Nakamichi Y."/>
            <person name="Nakamura M."/>
            <person name="Meguro A."/>
            <person name="Negishi M."/>
            <person name="Ohta I."/>
            <person name="Ohta T."/>
            <person name="Okamoto M."/>
            <person name="Ono N."/>
            <person name="Saji S."/>
            <person name="Sakaguchi M."/>
            <person name="Sakai K."/>
            <person name="Shibata M."/>
            <person name="Shimokawa T."/>
            <person name="Song J."/>
            <person name="Takazaki Y."/>
            <person name="Terasawa K."/>
            <person name="Tsugane M."/>
            <person name="Tsuji K."/>
            <person name="Ueda S."/>
            <person name="Waki K."/>
            <person name="Yamagata H."/>
            <person name="Yamamoto M."/>
            <person name="Yamamoto S."/>
            <person name="Yamane H."/>
            <person name="Yoshiki S."/>
            <person name="Yoshihara R."/>
            <person name="Yukawa K."/>
            <person name="Zhong H."/>
            <person name="Yano M."/>
            <person name="Yuan Q."/>
            <person name="Ouyang S."/>
            <person name="Liu J."/>
            <person name="Jones K.M."/>
            <person name="Gansberger K."/>
            <person name="Moffat K."/>
            <person name="Hill J."/>
            <person name="Bera J."/>
            <person name="Fadrosh D."/>
            <person name="Jin S."/>
            <person name="Johri S."/>
            <person name="Kim M."/>
            <person name="Overton L."/>
            <person name="Reardon M."/>
            <person name="Tsitrin T."/>
            <person name="Vuong H."/>
            <person name="Weaver B."/>
            <person name="Ciecko A."/>
            <person name="Tallon L."/>
            <person name="Jackson J."/>
            <person name="Pai G."/>
            <person name="Aken S.V."/>
            <person name="Utterback T."/>
            <person name="Reidmuller S."/>
            <person name="Feldblyum T."/>
            <person name="Hsiao J."/>
            <person name="Zismann V."/>
            <person name="Iobst S."/>
            <person name="de Vazeille A.R."/>
            <person name="Buell C.R."/>
            <person name="Ying K."/>
            <person name="Li Y."/>
            <person name="Lu T."/>
            <person name="Huang Y."/>
            <person name="Zhao Q."/>
            <person name="Feng Q."/>
            <person name="Zhang L."/>
            <person name="Zhu J."/>
            <person name="Weng Q."/>
            <person name="Mu J."/>
            <person name="Lu Y."/>
            <person name="Fan D."/>
            <person name="Liu Y."/>
            <person name="Guan J."/>
            <person name="Zhang Y."/>
            <person name="Yu S."/>
            <person name="Liu X."/>
            <person name="Zhang Y."/>
            <person name="Hong G."/>
            <person name="Han B."/>
            <person name="Choisne N."/>
            <person name="Demange N."/>
            <person name="Orjeda G."/>
            <person name="Samain S."/>
            <person name="Cattolico L."/>
            <person name="Pelletier E."/>
            <person name="Couloux A."/>
            <person name="Segurens B."/>
            <person name="Wincker P."/>
            <person name="D'Hont A."/>
            <person name="Scarpelli C."/>
            <person name="Weissenbach J."/>
            <person name="Salanoubat M."/>
            <person name="Quetier F."/>
            <person name="Yu Y."/>
            <person name="Kim H.R."/>
            <person name="Rambo T."/>
            <person name="Currie J."/>
            <person name="Collura K."/>
            <person name="Luo M."/>
            <person name="Yang T."/>
            <person name="Ammiraju J.S.S."/>
            <person name="Engler F."/>
            <person name="Soderlund C."/>
            <person name="Wing R.A."/>
            <person name="Palmer L.E."/>
            <person name="de la Bastide M."/>
            <person name="Spiegel L."/>
            <person name="Nascimento L."/>
            <person name="Zutavern T."/>
            <person name="O'Shaughnessy A."/>
            <person name="Dike S."/>
            <person name="Dedhia N."/>
            <person name="Preston R."/>
            <person name="Balija V."/>
            <person name="McCombie W.R."/>
            <person name="Chow T."/>
            <person name="Chen H."/>
            <person name="Chung M."/>
            <person name="Chen C."/>
            <person name="Shaw J."/>
            <person name="Wu H."/>
            <person name="Hsiao K."/>
            <person name="Chao Y."/>
            <person name="Chu M."/>
            <person name="Cheng C."/>
            <person name="Hour A."/>
            <person name="Lee P."/>
            <person name="Lin S."/>
            <person name="Lin Y."/>
            <person name="Liou J."/>
            <person name="Liu S."/>
            <person name="Hsing Y."/>
            <person name="Raghuvanshi S."/>
            <person name="Mohanty A."/>
            <person name="Bharti A.K."/>
            <person name="Gaur A."/>
            <person name="Gupta V."/>
            <person name="Kumar D."/>
            <person name="Ravi V."/>
            <person name="Vij S."/>
            <person name="Kapur A."/>
            <person name="Khurana P."/>
            <person name="Khurana P."/>
            <person name="Khurana J.P."/>
            <person name="Tyagi A.K."/>
            <person name="Gaikwad K."/>
            <person name="Singh A."/>
            <person name="Dalal V."/>
            <person name="Srivastava S."/>
            <person name="Dixit A."/>
            <person name="Pal A.K."/>
            <person name="Ghazi I.A."/>
            <person name="Yadav M."/>
            <person name="Pandit A."/>
            <person name="Bhargava A."/>
            <person name="Sureshbabu K."/>
            <person name="Batra K."/>
            <person name="Sharma T.R."/>
            <person name="Mohapatra T."/>
            <person name="Singh N.K."/>
            <person name="Messing J."/>
            <person name="Nelson A.B."/>
            <person name="Fuks G."/>
            <person name="Kavchok S."/>
            <person name="Keizer G."/>
            <person name="Linton E."/>
            <person name="Llaca V."/>
            <person name="Song R."/>
            <person name="Tanyolac B."/>
            <person name="Young S."/>
            <person name="Ho-Il K."/>
            <person name="Hahn J.H."/>
            <person name="Sangsakoo G."/>
            <person name="Vanavichit A."/>
            <person name="de Mattos Luiz.A.T."/>
            <person name="Zimmer P.D."/>
            <person name="Malone G."/>
            <person name="Dellagostin O."/>
            <person name="de Oliveira A.C."/>
            <person name="Bevan M."/>
            <person name="Bancroft I."/>
            <person name="Minx P."/>
            <person name="Cordum H."/>
            <person name="Wilson R."/>
            <person name="Cheng Z."/>
            <person name="Jin W."/>
            <person name="Jiang J."/>
            <person name="Leong S.A."/>
            <person name="Iwama H."/>
            <person name="Gojobori T."/>
            <person name="Itoh T."/>
            <person name="Niimura Y."/>
            <person name="Fujii Y."/>
            <person name="Habara T."/>
            <person name="Sakai H."/>
            <person name="Sato Y."/>
            <person name="Wilson G."/>
            <person name="Kumar K."/>
            <person name="McCouch S."/>
            <person name="Juretic N."/>
            <person name="Hoen D."/>
            <person name="Wright S."/>
            <person name="Bruskiewich R."/>
            <person name="Bureau T."/>
            <person name="Miyao A."/>
            <person name="Hirochika H."/>
            <person name="Nishikawa T."/>
            <person name="Kadowaki K."/>
            <person name="Sugiura M."/>
            <person name="Burr B."/>
            <person name="Sasaki T."/>
        </authorList>
    </citation>
    <scope>NUCLEOTIDE SEQUENCE [LARGE SCALE GENOMIC DNA]</scope>
    <source>
        <strain evidence="3">cv. Nipponbare</strain>
    </source>
</reference>
<feature type="compositionally biased region" description="Low complexity" evidence="1">
    <location>
        <begin position="126"/>
        <end position="147"/>
    </location>
</feature>
<accession>Q8LNQ6</accession>
<feature type="region of interest" description="Disordered" evidence="1">
    <location>
        <begin position="56"/>
        <end position="109"/>
    </location>
</feature>
<evidence type="ECO:0008006" key="4">
    <source>
        <dbReference type="Google" id="ProtNLM"/>
    </source>
</evidence>
<feature type="region of interest" description="Disordered" evidence="1">
    <location>
        <begin position="124"/>
        <end position="177"/>
    </location>
</feature>